<reference evidence="1" key="1">
    <citation type="submission" date="2019-08" db="EMBL/GenBank/DDBJ databases">
        <authorList>
            <person name="Kucharzyk K."/>
            <person name="Murdoch R.W."/>
            <person name="Higgins S."/>
            <person name="Loffler F."/>
        </authorList>
    </citation>
    <scope>NUCLEOTIDE SEQUENCE</scope>
</reference>
<organism evidence="1">
    <name type="scientific">bioreactor metagenome</name>
    <dbReference type="NCBI Taxonomy" id="1076179"/>
    <lineage>
        <taxon>unclassified sequences</taxon>
        <taxon>metagenomes</taxon>
        <taxon>ecological metagenomes</taxon>
    </lineage>
</organism>
<protein>
    <submittedName>
        <fullName evidence="1">Uncharacterized protein</fullName>
    </submittedName>
</protein>
<dbReference type="EMBL" id="VSSQ01130717">
    <property type="protein sequence ID" value="MPN58245.1"/>
    <property type="molecule type" value="Genomic_DNA"/>
</dbReference>
<sequence length="146" mass="16691">MDFQRILAVFQVISQRVGIRRQLAFLADRQKADFQGICYRDTENESPGFRTGHGIDFQITKAGRHGVHHFFEHRTVLDHRCNILEADSGLREVLNDSDMLFKIHNVLLLSNASIDLTSLLFYHGSIKMIQNRRIICRSGISLSAPP</sequence>
<name>A0A645J3F2_9ZZZZ</name>
<comment type="caution">
    <text evidence="1">The sequence shown here is derived from an EMBL/GenBank/DDBJ whole genome shotgun (WGS) entry which is preliminary data.</text>
</comment>
<proteinExistence type="predicted"/>
<accession>A0A645J3F2</accession>
<evidence type="ECO:0000313" key="1">
    <source>
        <dbReference type="EMBL" id="MPN58245.1"/>
    </source>
</evidence>
<dbReference type="AlphaFoldDB" id="A0A645J3F2"/>
<gene>
    <name evidence="1" type="ORF">SDC9_205948</name>
</gene>